<sequence length="158" mass="18517">MKTFLLILIILSSQLICFSQQSFDVLSKKVYRYQKFKDKSTFHVAELFFDARKSLTRMISAELKQPIDTLYLVEAYDIQSGEIVATIWCSLWRYNYRYGRNKIKILDYDNFSKELYNQTMLGNAKITLKKDFGTIAGLATKVCSQKKDFNIISHSFEE</sequence>
<reference evidence="1 2" key="1">
    <citation type="submission" date="2016-10" db="EMBL/GenBank/DDBJ databases">
        <authorList>
            <person name="de Groot N.N."/>
        </authorList>
    </citation>
    <scope>NUCLEOTIDE SEQUENCE [LARGE SCALE GENOMIC DNA]</scope>
    <source>
        <strain evidence="2">E92,LMG 26720,CCM 7988</strain>
    </source>
</reference>
<proteinExistence type="predicted"/>
<protein>
    <submittedName>
        <fullName evidence="1">Uncharacterized protein</fullName>
    </submittedName>
</protein>
<dbReference type="Proteomes" id="UP000199306">
    <property type="component" value="Unassembled WGS sequence"/>
</dbReference>
<dbReference type="EMBL" id="FOXH01000008">
    <property type="protein sequence ID" value="SFQ02233.1"/>
    <property type="molecule type" value="Genomic_DNA"/>
</dbReference>
<name>A0A1I5V3Z9_9BACT</name>
<dbReference type="AlphaFoldDB" id="A0A1I5V3Z9"/>
<evidence type="ECO:0000313" key="2">
    <source>
        <dbReference type="Proteomes" id="UP000199306"/>
    </source>
</evidence>
<evidence type="ECO:0000313" key="1">
    <source>
        <dbReference type="EMBL" id="SFQ02233.1"/>
    </source>
</evidence>
<organism evidence="1 2">
    <name type="scientific">Pseudarcicella hirudinis</name>
    <dbReference type="NCBI Taxonomy" id="1079859"/>
    <lineage>
        <taxon>Bacteria</taxon>
        <taxon>Pseudomonadati</taxon>
        <taxon>Bacteroidota</taxon>
        <taxon>Cytophagia</taxon>
        <taxon>Cytophagales</taxon>
        <taxon>Flectobacillaceae</taxon>
        <taxon>Pseudarcicella</taxon>
    </lineage>
</organism>
<dbReference type="STRING" id="1079859.SAMN04515674_108189"/>
<dbReference type="RefSeq" id="WP_092018024.1">
    <property type="nucleotide sequence ID" value="NZ_FOXH01000008.1"/>
</dbReference>
<accession>A0A1I5V3Z9</accession>
<keyword evidence="2" id="KW-1185">Reference proteome</keyword>
<gene>
    <name evidence="1" type="ORF">SAMN04515674_108189</name>
</gene>